<keyword evidence="5" id="KW-0804">Transcription</keyword>
<dbReference type="Pfam" id="PF00486">
    <property type="entry name" value="Trans_reg_C"/>
    <property type="match status" value="1"/>
</dbReference>
<evidence type="ECO:0000256" key="2">
    <source>
        <dbReference type="ARBA" id="ARBA00023012"/>
    </source>
</evidence>
<evidence type="ECO:0000256" key="1">
    <source>
        <dbReference type="ARBA" id="ARBA00005820"/>
    </source>
</evidence>
<keyword evidence="2" id="KW-0902">Two-component regulatory system</keyword>
<comment type="caution">
    <text evidence="9">The sequence shown here is derived from an EMBL/GenBank/DDBJ whole genome shotgun (WGS) entry which is preliminary data.</text>
</comment>
<dbReference type="SUPFAM" id="SSF46894">
    <property type="entry name" value="C-terminal effector domain of the bipartite response regulators"/>
    <property type="match status" value="1"/>
</dbReference>
<dbReference type="Gene3D" id="1.10.10.10">
    <property type="entry name" value="Winged helix-like DNA-binding domain superfamily/Winged helix DNA-binding domain"/>
    <property type="match status" value="1"/>
</dbReference>
<dbReference type="InterPro" id="IPR005158">
    <property type="entry name" value="BTAD"/>
</dbReference>
<evidence type="ECO:0000256" key="6">
    <source>
        <dbReference type="PROSITE-ProRule" id="PRU01091"/>
    </source>
</evidence>
<dbReference type="SUPFAM" id="SSF48452">
    <property type="entry name" value="TPR-like"/>
    <property type="match status" value="1"/>
</dbReference>
<dbReference type="PANTHER" id="PTHR35807">
    <property type="entry name" value="TRANSCRIPTIONAL REGULATOR REDD-RELATED"/>
    <property type="match status" value="1"/>
</dbReference>
<name>A0ABQ5P1V4_9ACTN</name>
<feature type="domain" description="OmpR/PhoB-type" evidence="8">
    <location>
        <begin position="17"/>
        <end position="124"/>
    </location>
</feature>
<evidence type="ECO:0000313" key="9">
    <source>
        <dbReference type="EMBL" id="GLF96570.1"/>
    </source>
</evidence>
<dbReference type="InterPro" id="IPR051677">
    <property type="entry name" value="AfsR-DnrI-RedD_regulator"/>
</dbReference>
<dbReference type="InterPro" id="IPR001867">
    <property type="entry name" value="OmpR/PhoB-type_DNA-bd"/>
</dbReference>
<accession>A0ABQ5P1V4</accession>
<dbReference type="Proteomes" id="UP001291653">
    <property type="component" value="Unassembled WGS sequence"/>
</dbReference>
<gene>
    <name evidence="9" type="ORF">SYYSPA8_19755</name>
</gene>
<dbReference type="InterPro" id="IPR011990">
    <property type="entry name" value="TPR-like_helical_dom_sf"/>
</dbReference>
<dbReference type="EMBL" id="BSBI01000008">
    <property type="protein sequence ID" value="GLF96570.1"/>
    <property type="molecule type" value="Genomic_DNA"/>
</dbReference>
<evidence type="ECO:0000256" key="7">
    <source>
        <dbReference type="SAM" id="MobiDB-lite"/>
    </source>
</evidence>
<dbReference type="SMART" id="SM01043">
    <property type="entry name" value="BTAD"/>
    <property type="match status" value="1"/>
</dbReference>
<keyword evidence="10" id="KW-1185">Reference proteome</keyword>
<reference evidence="9 10" key="1">
    <citation type="submission" date="2022-10" db="EMBL/GenBank/DDBJ databases">
        <title>Draft genome sequence of Streptomyces sp. YSPA8.</title>
        <authorList>
            <person name="Moriuchi R."/>
            <person name="Dohra H."/>
            <person name="Yamamura H."/>
            <person name="Kodani S."/>
        </authorList>
    </citation>
    <scope>NUCLEOTIDE SEQUENCE [LARGE SCALE GENOMIC DNA]</scope>
    <source>
        <strain evidence="9 10">YSPA8</strain>
    </source>
</reference>
<sequence>MEGAGSGGRAGAGAGVGDTDTRPDVDIHLLGPVRIGAGPAADLVGPPKERLVLAALAVDAGRPVPRDTLIRRVWDEERPAKPYASLYPLVTRVRKRLEAAVPGARLDGHRHTYTLALAPERVDSHLYQTLTARARALVDTGDDTEALELFRRADALWRGEPLAGLTGAWAEAVRSLLTGKRRAAHTGRIAVRLRQGHFAEVVPELTALVGRYPAD</sequence>
<evidence type="ECO:0000256" key="3">
    <source>
        <dbReference type="ARBA" id="ARBA00023015"/>
    </source>
</evidence>
<dbReference type="PROSITE" id="PS51755">
    <property type="entry name" value="OMPR_PHOB"/>
    <property type="match status" value="1"/>
</dbReference>
<comment type="similarity">
    <text evidence="1">Belongs to the AfsR/DnrI/RedD regulatory family.</text>
</comment>
<evidence type="ECO:0000256" key="5">
    <source>
        <dbReference type="ARBA" id="ARBA00023163"/>
    </source>
</evidence>
<keyword evidence="4 6" id="KW-0238">DNA-binding</keyword>
<evidence type="ECO:0000259" key="8">
    <source>
        <dbReference type="PROSITE" id="PS51755"/>
    </source>
</evidence>
<dbReference type="Gene3D" id="1.25.40.10">
    <property type="entry name" value="Tetratricopeptide repeat domain"/>
    <property type="match status" value="1"/>
</dbReference>
<keyword evidence="3" id="KW-0805">Transcription regulation</keyword>
<protein>
    <submittedName>
        <fullName evidence="9">Winged helix-turn-helix domain-containing protein</fullName>
    </submittedName>
</protein>
<proteinExistence type="inferred from homology"/>
<feature type="compositionally biased region" description="Gly residues" evidence="7">
    <location>
        <begin position="1"/>
        <end position="16"/>
    </location>
</feature>
<feature type="region of interest" description="Disordered" evidence="7">
    <location>
        <begin position="1"/>
        <end position="23"/>
    </location>
</feature>
<evidence type="ECO:0000256" key="4">
    <source>
        <dbReference type="ARBA" id="ARBA00023125"/>
    </source>
</evidence>
<feature type="DNA-binding region" description="OmpR/PhoB-type" evidence="6">
    <location>
        <begin position="17"/>
        <end position="124"/>
    </location>
</feature>
<dbReference type="PANTHER" id="PTHR35807:SF1">
    <property type="entry name" value="TRANSCRIPTIONAL REGULATOR REDD"/>
    <property type="match status" value="1"/>
</dbReference>
<organism evidence="9 10">
    <name type="scientific">Streptomyces yaizuensis</name>
    <dbReference type="NCBI Taxonomy" id="2989713"/>
    <lineage>
        <taxon>Bacteria</taxon>
        <taxon>Bacillati</taxon>
        <taxon>Actinomycetota</taxon>
        <taxon>Actinomycetes</taxon>
        <taxon>Kitasatosporales</taxon>
        <taxon>Streptomycetaceae</taxon>
        <taxon>Streptomyces</taxon>
    </lineage>
</organism>
<dbReference type="InterPro" id="IPR016032">
    <property type="entry name" value="Sig_transdc_resp-reg_C-effctor"/>
</dbReference>
<dbReference type="Pfam" id="PF03704">
    <property type="entry name" value="BTAD"/>
    <property type="match status" value="1"/>
</dbReference>
<evidence type="ECO:0000313" key="10">
    <source>
        <dbReference type="Proteomes" id="UP001291653"/>
    </source>
</evidence>
<dbReference type="InterPro" id="IPR036388">
    <property type="entry name" value="WH-like_DNA-bd_sf"/>
</dbReference>